<feature type="compositionally biased region" description="Basic and acidic residues" evidence="1">
    <location>
        <begin position="35"/>
        <end position="44"/>
    </location>
</feature>
<evidence type="ECO:0000313" key="2">
    <source>
        <dbReference type="EMBL" id="VEL32105.1"/>
    </source>
</evidence>
<gene>
    <name evidence="2" type="ORF">PXEA_LOCUS25545</name>
</gene>
<evidence type="ECO:0000256" key="1">
    <source>
        <dbReference type="SAM" id="MobiDB-lite"/>
    </source>
</evidence>
<organism evidence="2 3">
    <name type="scientific">Protopolystoma xenopodis</name>
    <dbReference type="NCBI Taxonomy" id="117903"/>
    <lineage>
        <taxon>Eukaryota</taxon>
        <taxon>Metazoa</taxon>
        <taxon>Spiralia</taxon>
        <taxon>Lophotrochozoa</taxon>
        <taxon>Platyhelminthes</taxon>
        <taxon>Monogenea</taxon>
        <taxon>Polyopisthocotylea</taxon>
        <taxon>Polystomatidea</taxon>
        <taxon>Polystomatidae</taxon>
        <taxon>Protopolystoma</taxon>
    </lineage>
</organism>
<name>A0A3S5CS64_9PLAT</name>
<feature type="region of interest" description="Disordered" evidence="1">
    <location>
        <begin position="21"/>
        <end position="44"/>
    </location>
</feature>
<sequence>MPRWKAMQIEKLGGSNLLEIGSQQQAGDGSIALEPELRPDVTGL</sequence>
<protein>
    <submittedName>
        <fullName evidence="2">Uncharacterized protein</fullName>
    </submittedName>
</protein>
<keyword evidence="3" id="KW-1185">Reference proteome</keyword>
<dbReference type="EMBL" id="CAAALY010130259">
    <property type="protein sequence ID" value="VEL32105.1"/>
    <property type="molecule type" value="Genomic_DNA"/>
</dbReference>
<dbReference type="AlphaFoldDB" id="A0A3S5CS64"/>
<proteinExistence type="predicted"/>
<accession>A0A3S5CS64</accession>
<evidence type="ECO:0000313" key="3">
    <source>
        <dbReference type="Proteomes" id="UP000784294"/>
    </source>
</evidence>
<comment type="caution">
    <text evidence="2">The sequence shown here is derived from an EMBL/GenBank/DDBJ whole genome shotgun (WGS) entry which is preliminary data.</text>
</comment>
<reference evidence="2" key="1">
    <citation type="submission" date="2018-11" db="EMBL/GenBank/DDBJ databases">
        <authorList>
            <consortium name="Pathogen Informatics"/>
        </authorList>
    </citation>
    <scope>NUCLEOTIDE SEQUENCE</scope>
</reference>
<dbReference type="Proteomes" id="UP000784294">
    <property type="component" value="Unassembled WGS sequence"/>
</dbReference>